<dbReference type="PROSITE" id="PS50804">
    <property type="entry name" value="SCAN_BOX"/>
    <property type="match status" value="1"/>
</dbReference>
<dbReference type="Bgee" id="ENSMUSG00000109969">
    <property type="expression patterns" value="Expressed in epiblast (generic)"/>
</dbReference>
<dbReference type="FunFam" id="3.30.160.60:FF:000446">
    <property type="entry name" value="Zinc finger protein"/>
    <property type="match status" value="1"/>
</dbReference>
<dbReference type="Gene3D" id="3.30.160.60">
    <property type="entry name" value="Classic Zinc Finger"/>
    <property type="match status" value="4"/>
</dbReference>
<dbReference type="GO" id="GO:0006357">
    <property type="term" value="P:regulation of transcription by RNA polymerase II"/>
    <property type="evidence" value="ECO:0000318"/>
    <property type="project" value="GO_Central"/>
</dbReference>
<dbReference type="PANTHER" id="PTHR23226">
    <property type="entry name" value="ZINC FINGER AND SCAN DOMAIN-CONTAINING"/>
    <property type="match status" value="1"/>
</dbReference>
<evidence type="ECO:0000313" key="19">
    <source>
        <dbReference type="Proteomes" id="UP000000589"/>
    </source>
</evidence>
<keyword evidence="6" id="KW-0862">Zinc</keyword>
<organism evidence="17 19">
    <name type="scientific">Mus musculus</name>
    <name type="common">Mouse</name>
    <dbReference type="NCBI Taxonomy" id="10090"/>
    <lineage>
        <taxon>Eukaryota</taxon>
        <taxon>Metazoa</taxon>
        <taxon>Chordata</taxon>
        <taxon>Craniata</taxon>
        <taxon>Vertebrata</taxon>
        <taxon>Euteleostomi</taxon>
        <taxon>Mammalia</taxon>
        <taxon>Eutheria</taxon>
        <taxon>Euarchontoglires</taxon>
        <taxon>Glires</taxon>
        <taxon>Rodentia</taxon>
        <taxon>Myomorpha</taxon>
        <taxon>Muroidea</taxon>
        <taxon>Muridae</taxon>
        <taxon>Murinae</taxon>
        <taxon>Mus</taxon>
        <taxon>Mus</taxon>
    </lineage>
</organism>
<feature type="region of interest" description="Disordered" evidence="14">
    <location>
        <begin position="233"/>
        <end position="265"/>
    </location>
</feature>
<dbReference type="FunFam" id="3.30.160.60:FF:003083">
    <property type="entry name" value="Zinc finger and SCAN domain containing protein 4F"/>
    <property type="match status" value="1"/>
</dbReference>
<keyword evidence="4" id="KW-0677">Repeat</keyword>
<keyword evidence="7" id="KW-0779">Telomere</keyword>
<dbReference type="FunFam" id="3.30.160.60:FF:001485">
    <property type="entry name" value="Krueppel-related zinc finger protein"/>
    <property type="match status" value="1"/>
</dbReference>
<evidence type="ECO:0000259" key="16">
    <source>
        <dbReference type="PROSITE" id="PS50804"/>
    </source>
</evidence>
<dbReference type="PANTHER" id="PTHR23226:SF88">
    <property type="entry name" value="ZINC FINGER AND SCAN DOMAIN-CONTAINING PROTEIN 4"/>
    <property type="match status" value="1"/>
</dbReference>
<accession>A0A1B0GRH6</accession>
<reference evidence="17 19" key="1">
    <citation type="journal article" date="2009" name="PLoS Biol.">
        <title>Lineage-specific biology revealed by a finished genome assembly of the mouse.</title>
        <authorList>
            <consortium name="Mouse Genome Sequencing Consortium"/>
            <person name="Church D.M."/>
            <person name="Goodstadt L."/>
            <person name="Hillier L.W."/>
            <person name="Zody M.C."/>
            <person name="Goldstein S."/>
            <person name="She X."/>
            <person name="Bult C.J."/>
            <person name="Agarwala R."/>
            <person name="Cherry J.L."/>
            <person name="DiCuccio M."/>
            <person name="Hlavina W."/>
            <person name="Kapustin Y."/>
            <person name="Meric P."/>
            <person name="Maglott D."/>
            <person name="Birtle Z."/>
            <person name="Marques A.C."/>
            <person name="Graves T."/>
            <person name="Zhou S."/>
            <person name="Teague B."/>
            <person name="Potamousis K."/>
            <person name="Churas C."/>
            <person name="Place M."/>
            <person name="Herschleb J."/>
            <person name="Runnheim R."/>
            <person name="Forrest D."/>
            <person name="Amos-Landgraf J."/>
            <person name="Schwartz D.C."/>
            <person name="Cheng Z."/>
            <person name="Lindblad-Toh K."/>
            <person name="Eichler E.E."/>
            <person name="Ponting C.P."/>
        </authorList>
    </citation>
    <scope>NUCLEOTIDE SEQUENCE [LARGE SCALE GENOMIC DNA]</scope>
    <source>
        <strain evidence="17 19">C57BL/6J</strain>
    </source>
</reference>
<keyword evidence="9" id="KW-0238">DNA-binding</keyword>
<proteinExistence type="predicted"/>
<evidence type="ECO:0000313" key="17">
    <source>
        <dbReference type="Ensembl" id="ENSMUSP00000147528.2"/>
    </source>
</evidence>
<protein>
    <submittedName>
        <fullName evidence="17">Zinc finger and SCAN domain containing 4, pseudogene 3</fullName>
    </submittedName>
</protein>
<keyword evidence="5 12" id="KW-0863">Zinc-finger</keyword>
<dbReference type="AlphaFoldDB" id="A0A1B0GRH6"/>
<dbReference type="GO" id="GO:0000981">
    <property type="term" value="F:DNA-binding transcription factor activity, RNA polymerase II-specific"/>
    <property type="evidence" value="ECO:0000318"/>
    <property type="project" value="GO_Central"/>
</dbReference>
<dbReference type="RNAct" id="A0A1B0GRH6">
    <property type="molecule type" value="protein"/>
</dbReference>
<dbReference type="Ensembl" id="ENSMUST00000210559.2">
    <property type="protein sequence ID" value="ENSMUSP00000147528.2"/>
    <property type="gene ID" value="ENSMUSG00000109969.2"/>
</dbReference>
<dbReference type="FunFam" id="3.30.160.60:FF:001779">
    <property type="entry name" value="Zinc finger and SCAN domain containing 4"/>
    <property type="match status" value="1"/>
</dbReference>
<feature type="domain" description="C2H2-type" evidence="15">
    <location>
        <begin position="395"/>
        <end position="422"/>
    </location>
</feature>
<dbReference type="Pfam" id="PF00096">
    <property type="entry name" value="zf-C2H2"/>
    <property type="match status" value="3"/>
</dbReference>
<gene>
    <name evidence="17 18" type="primary">Zscan4-ps3</name>
</gene>
<dbReference type="SMART" id="SM00431">
    <property type="entry name" value="SCAN"/>
    <property type="match status" value="1"/>
</dbReference>
<keyword evidence="3" id="KW-0479">Metal-binding</keyword>
<dbReference type="GO" id="GO:1990837">
    <property type="term" value="F:sequence-specific double-stranded DNA binding"/>
    <property type="evidence" value="ECO:0000266"/>
    <property type="project" value="GO_Central"/>
</dbReference>
<sequence length="506" mass="57806">MASQQAPAKDLQTNNLEFTPTDSSGVQWAEDISNSPSAQLNFSPSNNGCWATQELQSLWKMFNSWLQPEKQTKEQMISQLVLEQFLLTGHCKDKYALTEKWKASGSDMRRFMESLTDECLKPPVMVHVSMQGQEALFSENMPLKEVIKLLKQQQYATRPTPDNEQMPVDTTQDRLLATGQENSENECNNSCNATEANVGESCSGNEMDSLLIIQKEQHPEHEEGNVVRQFPHGARRASQGTPSHHVDIQSPPTTADVTMEEQPKDLSRENISEDKNNCYNTSRNAATQVYSGDNIPRNKSDSLFINKRIYHPEPEVGDIPYGFPQDSTRASQGTSTCLQESLGECFSEKDPREVPGLQSRQEQLISDPVLLGKNHEANLPCKSHQKRFCRDAKLYKCEECSRMFKHARSLSSHQKTHLNKKSELLCVTCQKMFKRVSDRRTHEIIHMPEKPFKCSTCEKSFSHKTNLKSHEMIHTGEMPYVCSLCSRRFRQSSTYHRHLRNYHRSD</sequence>
<dbReference type="STRING" id="10090.ENSMUSP00000147528"/>
<name>A0A1B0GRH6_MOUSE</name>
<evidence type="ECO:0000256" key="9">
    <source>
        <dbReference type="ARBA" id="ARBA00023125"/>
    </source>
</evidence>
<dbReference type="SMR" id="A0A1B0GRH6"/>
<evidence type="ECO:0000256" key="12">
    <source>
        <dbReference type="PROSITE-ProRule" id="PRU00042"/>
    </source>
</evidence>
<evidence type="ECO:0000256" key="7">
    <source>
        <dbReference type="ARBA" id="ARBA00022895"/>
    </source>
</evidence>
<feature type="domain" description="SCAN box" evidence="16">
    <location>
        <begin position="53"/>
        <end position="86"/>
    </location>
</feature>
<evidence type="ECO:0000256" key="2">
    <source>
        <dbReference type="ARBA" id="ARBA00022454"/>
    </source>
</evidence>
<evidence type="ECO:0000256" key="6">
    <source>
        <dbReference type="ARBA" id="ARBA00022833"/>
    </source>
</evidence>
<dbReference type="SMART" id="SM00355">
    <property type="entry name" value="ZnF_C2H2"/>
    <property type="match status" value="4"/>
</dbReference>
<dbReference type="InterPro" id="IPR038269">
    <property type="entry name" value="SCAN_sf"/>
</dbReference>
<dbReference type="GO" id="GO:0005654">
    <property type="term" value="C:nucleoplasm"/>
    <property type="evidence" value="ECO:0007669"/>
    <property type="project" value="UniProtKB-ARBA"/>
</dbReference>
<keyword evidence="10" id="KW-0804">Transcription</keyword>
<evidence type="ECO:0000259" key="15">
    <source>
        <dbReference type="PROSITE" id="PS50157"/>
    </source>
</evidence>
<keyword evidence="2" id="KW-0158">Chromosome</keyword>
<dbReference type="AGR" id="MGI:3708489"/>
<dbReference type="FunFam" id="1.10.4020.10:FF:000004">
    <property type="entry name" value="Zinc finger and SCAN domain containing 4"/>
    <property type="match status" value="1"/>
</dbReference>
<dbReference type="GeneTree" id="ENSGT00390000012244"/>
<feature type="domain" description="C2H2-type" evidence="15">
    <location>
        <begin position="452"/>
        <end position="479"/>
    </location>
</feature>
<dbReference type="GO" id="GO:0008270">
    <property type="term" value="F:zinc ion binding"/>
    <property type="evidence" value="ECO:0007669"/>
    <property type="project" value="UniProtKB-KW"/>
</dbReference>
<evidence type="ECO:0000256" key="14">
    <source>
        <dbReference type="SAM" id="MobiDB-lite"/>
    </source>
</evidence>
<evidence type="ECO:0000256" key="8">
    <source>
        <dbReference type="ARBA" id="ARBA00023015"/>
    </source>
</evidence>
<dbReference type="GO" id="GO:0000978">
    <property type="term" value="F:RNA polymerase II cis-regulatory region sequence-specific DNA binding"/>
    <property type="evidence" value="ECO:0000318"/>
    <property type="project" value="GO_Central"/>
</dbReference>
<feature type="region of interest" description="Disordered" evidence="14">
    <location>
        <begin position="1"/>
        <end position="24"/>
    </location>
</feature>
<evidence type="ECO:0000256" key="4">
    <source>
        <dbReference type="ARBA" id="ARBA00022737"/>
    </source>
</evidence>
<dbReference type="VEuPathDB" id="HostDB:ENSMUSG00000109969"/>
<dbReference type="InParanoid" id="A0A1B0GRH6"/>
<dbReference type="Pfam" id="PF02023">
    <property type="entry name" value="SCAN"/>
    <property type="match status" value="1"/>
</dbReference>
<dbReference type="MGI" id="MGI:3708489">
    <property type="gene designation" value="Zscan4-ps3"/>
</dbReference>
<keyword evidence="19" id="KW-1185">Reference proteome</keyword>
<dbReference type="InterPro" id="IPR036236">
    <property type="entry name" value="Znf_C2H2_sf"/>
</dbReference>
<dbReference type="Proteomes" id="UP000000589">
    <property type="component" value="Chromosome 7"/>
</dbReference>
<evidence type="ECO:0000256" key="11">
    <source>
        <dbReference type="ARBA" id="ARBA00023242"/>
    </source>
</evidence>
<dbReference type="PROSITE" id="PS00028">
    <property type="entry name" value="ZINC_FINGER_C2H2_1"/>
    <property type="match status" value="4"/>
</dbReference>
<evidence type="ECO:0000256" key="13">
    <source>
        <dbReference type="PROSITE-ProRule" id="PRU00187"/>
    </source>
</evidence>
<dbReference type="OrthoDB" id="8922241at2759"/>
<evidence type="ECO:0000256" key="5">
    <source>
        <dbReference type="ARBA" id="ARBA00022771"/>
    </source>
</evidence>
<dbReference type="SUPFAM" id="SSF47353">
    <property type="entry name" value="Retrovirus capsid dimerization domain-like"/>
    <property type="match status" value="1"/>
</dbReference>
<dbReference type="GlyGen" id="A0A1B0GRH6">
    <property type="glycosylation" value="2 sites"/>
</dbReference>
<dbReference type="FunCoup" id="A0A1B0GRH6">
    <property type="interactions" value="1"/>
</dbReference>
<dbReference type="GO" id="GO:0000781">
    <property type="term" value="C:chromosome, telomeric region"/>
    <property type="evidence" value="ECO:0007669"/>
    <property type="project" value="UniProtKB-SubCell"/>
</dbReference>
<feature type="domain" description="C2H2-type" evidence="15">
    <location>
        <begin position="424"/>
        <end position="451"/>
    </location>
</feature>
<evidence type="ECO:0000256" key="10">
    <source>
        <dbReference type="ARBA" id="ARBA00023163"/>
    </source>
</evidence>
<reference evidence="17" key="3">
    <citation type="submission" date="2025-08" db="UniProtKB">
        <authorList>
            <consortium name="Ensembl"/>
        </authorList>
    </citation>
    <scope>IDENTIFICATION</scope>
    <source>
        <strain evidence="17">C57BL/6J</strain>
    </source>
</reference>
<dbReference type="Gene3D" id="1.10.4020.10">
    <property type="entry name" value="DNA breaking-rejoining enzymes"/>
    <property type="match status" value="1"/>
</dbReference>
<evidence type="ECO:0000313" key="18">
    <source>
        <dbReference type="MGI" id="MGI:3708489"/>
    </source>
</evidence>
<feature type="domain" description="C2H2-type" evidence="15">
    <location>
        <begin position="480"/>
        <end position="506"/>
    </location>
</feature>
<reference evidence="17" key="4">
    <citation type="submission" date="2025-09" db="UniProtKB">
        <authorList>
            <consortium name="Ensembl"/>
        </authorList>
    </citation>
    <scope>IDENTIFICATION</scope>
    <source>
        <strain evidence="17">C57BL/6J</strain>
    </source>
</reference>
<evidence type="ECO:0000256" key="3">
    <source>
        <dbReference type="ARBA" id="ARBA00022723"/>
    </source>
</evidence>
<keyword evidence="11 13" id="KW-0539">Nucleus</keyword>
<dbReference type="PROSITE" id="PS50157">
    <property type="entry name" value="ZINC_FINGER_C2H2_2"/>
    <property type="match status" value="4"/>
</dbReference>
<dbReference type="InterPro" id="IPR003309">
    <property type="entry name" value="SCAN_dom"/>
</dbReference>
<evidence type="ECO:0000256" key="1">
    <source>
        <dbReference type="ARBA" id="ARBA00004574"/>
    </source>
</evidence>
<dbReference type="InterPro" id="IPR013087">
    <property type="entry name" value="Znf_C2H2_type"/>
</dbReference>
<dbReference type="SUPFAM" id="SSF57667">
    <property type="entry name" value="beta-beta-alpha zinc fingers"/>
    <property type="match status" value="2"/>
</dbReference>
<reference evidence="17 19" key="2">
    <citation type="journal article" date="2011" name="PLoS Biol.">
        <title>Modernizing reference genome assemblies.</title>
        <authorList>
            <person name="Church D.M."/>
            <person name="Schneider V.A."/>
            <person name="Graves T."/>
            <person name="Auger K."/>
            <person name="Cunningham F."/>
            <person name="Bouk N."/>
            <person name="Chen H.C."/>
            <person name="Agarwala R."/>
            <person name="McLaren W.M."/>
            <person name="Ritchie G.R."/>
            <person name="Albracht D."/>
            <person name="Kremitzki M."/>
            <person name="Rock S."/>
            <person name="Kotkiewicz H."/>
            <person name="Kremitzki C."/>
            <person name="Wollam A."/>
            <person name="Trani L."/>
            <person name="Fulton L."/>
            <person name="Fulton R."/>
            <person name="Matthews L."/>
            <person name="Whitehead S."/>
            <person name="Chow W."/>
            <person name="Torrance J."/>
            <person name="Dunn M."/>
            <person name="Harden G."/>
            <person name="Threadgold G."/>
            <person name="Wood J."/>
            <person name="Collins J."/>
            <person name="Heath P."/>
            <person name="Griffiths G."/>
            <person name="Pelan S."/>
            <person name="Grafham D."/>
            <person name="Eichler E.E."/>
            <person name="Weinstock G."/>
            <person name="Mardis E.R."/>
            <person name="Wilson R.K."/>
            <person name="Howe K."/>
            <person name="Flicek P."/>
            <person name="Hubbard T."/>
        </authorList>
    </citation>
    <scope>NUCLEOTIDE SEQUENCE [LARGE SCALE GENOMIC DNA]</scope>
    <source>
        <strain evidence="17 19">C57BL/6J</strain>
    </source>
</reference>
<comment type="subcellular location">
    <subcellularLocation>
        <location evidence="1">Chromosome</location>
        <location evidence="1">Telomere</location>
    </subcellularLocation>
    <subcellularLocation>
        <location evidence="13">Nucleus</location>
    </subcellularLocation>
</comment>
<keyword evidence="8" id="KW-0805">Transcription regulation</keyword>